<proteinExistence type="predicted"/>
<dbReference type="EMBL" id="MU150361">
    <property type="protein sequence ID" value="KAF9457702.1"/>
    <property type="molecule type" value="Genomic_DNA"/>
</dbReference>
<dbReference type="SUPFAM" id="SSF52047">
    <property type="entry name" value="RNI-like"/>
    <property type="match status" value="1"/>
</dbReference>
<dbReference type="AlphaFoldDB" id="A0A9P6C9Z1"/>
<comment type="caution">
    <text evidence="1">The sequence shown here is derived from an EMBL/GenBank/DDBJ whole genome shotgun (WGS) entry which is preliminary data.</text>
</comment>
<evidence type="ECO:0008006" key="3">
    <source>
        <dbReference type="Google" id="ProtNLM"/>
    </source>
</evidence>
<keyword evidence="2" id="KW-1185">Reference proteome</keyword>
<reference evidence="1" key="1">
    <citation type="submission" date="2020-11" db="EMBL/GenBank/DDBJ databases">
        <authorList>
            <consortium name="DOE Joint Genome Institute"/>
            <person name="Ahrendt S."/>
            <person name="Riley R."/>
            <person name="Andreopoulos W."/>
            <person name="Labutti K."/>
            <person name="Pangilinan J."/>
            <person name="Ruiz-Duenas F.J."/>
            <person name="Barrasa J.M."/>
            <person name="Sanchez-Garcia M."/>
            <person name="Camarero S."/>
            <person name="Miyauchi S."/>
            <person name="Serrano A."/>
            <person name="Linde D."/>
            <person name="Babiker R."/>
            <person name="Drula E."/>
            <person name="Ayuso-Fernandez I."/>
            <person name="Pacheco R."/>
            <person name="Padilla G."/>
            <person name="Ferreira P."/>
            <person name="Barriuso J."/>
            <person name="Kellner H."/>
            <person name="Castanera R."/>
            <person name="Alfaro M."/>
            <person name="Ramirez L."/>
            <person name="Pisabarro A.G."/>
            <person name="Kuo A."/>
            <person name="Tritt A."/>
            <person name="Lipzen A."/>
            <person name="He G."/>
            <person name="Yan M."/>
            <person name="Ng V."/>
            <person name="Cullen D."/>
            <person name="Martin F."/>
            <person name="Rosso M.-N."/>
            <person name="Henrissat B."/>
            <person name="Hibbett D."/>
            <person name="Martinez A.T."/>
            <person name="Grigoriev I.V."/>
        </authorList>
    </citation>
    <scope>NUCLEOTIDE SEQUENCE</scope>
    <source>
        <strain evidence="1">CBS 247.69</strain>
    </source>
</reference>
<name>A0A9P6C9Z1_9AGAR</name>
<accession>A0A9P6C9Z1</accession>
<evidence type="ECO:0000313" key="1">
    <source>
        <dbReference type="EMBL" id="KAF9457702.1"/>
    </source>
</evidence>
<protein>
    <recommendedName>
        <fullName evidence="3">F-box domain-containing protein</fullName>
    </recommendedName>
</protein>
<evidence type="ECO:0000313" key="2">
    <source>
        <dbReference type="Proteomes" id="UP000807353"/>
    </source>
</evidence>
<organism evidence="1 2">
    <name type="scientific">Collybia nuda</name>
    <dbReference type="NCBI Taxonomy" id="64659"/>
    <lineage>
        <taxon>Eukaryota</taxon>
        <taxon>Fungi</taxon>
        <taxon>Dikarya</taxon>
        <taxon>Basidiomycota</taxon>
        <taxon>Agaricomycotina</taxon>
        <taxon>Agaricomycetes</taxon>
        <taxon>Agaricomycetidae</taxon>
        <taxon>Agaricales</taxon>
        <taxon>Tricholomatineae</taxon>
        <taxon>Clitocybaceae</taxon>
        <taxon>Collybia</taxon>
    </lineage>
</organism>
<gene>
    <name evidence="1" type="ORF">BDZ94DRAFT_1313943</name>
</gene>
<sequence length="269" mass="30756">MSCYTPGERVVAPSLQYVGLRNISPPHHTRLINDGPMLPWEQLKHLMLGADVGIADLCDVLPQCISLRQLEVDWVVDADGVSESSLFNLPHLEDLRISFNNPTTFYRFFMFNTPNLITLIISQPPDVPDLINRFTVFMRRLRWTLQLIEITRTYGPESNDTTTLTEDIMRAVPFVLRFSAKAIKIRTATLSKIGTGHLLTNIEELHFRSYGNPWESVESLVAPSPYKVFHGSRLRDIYIYTDIPPHPLSQRIKELRSRGINIYLTPPAL</sequence>
<dbReference type="Proteomes" id="UP000807353">
    <property type="component" value="Unassembled WGS sequence"/>
</dbReference>